<evidence type="ECO:0000256" key="1">
    <source>
        <dbReference type="SAM" id="MobiDB-lite"/>
    </source>
</evidence>
<dbReference type="RefSeq" id="WP_188752007.1">
    <property type="nucleotide sequence ID" value="NZ_BMIK01000010.1"/>
</dbReference>
<feature type="region of interest" description="Disordered" evidence="1">
    <location>
        <begin position="392"/>
        <end position="426"/>
    </location>
</feature>
<dbReference type="SUPFAM" id="SSF56935">
    <property type="entry name" value="Porins"/>
    <property type="match status" value="1"/>
</dbReference>
<sequence>MVRILFSISFFLFCQLLFAQNYGSVTGVVLDADRQPLIKATVSIVAVTDSTVLSYSLTDDAGKFKLIRIPAQRDLLLYITHINSSPFHREIRLKAKEELVLDTIQMSGNNLDEVVVTQVAPIRLNGDTLEYKADYFKTRPNANVEELLQLLPGLQVNVDGTIYYQGKQVSAVRVNNKDFFAQDLTLATRNLDASLVDIIQVIKDKGDSKREILDDSELPIVINLKTKKEFVKADFGKFYGSGGTRDRYEGGALVNTFRDTLQISFIGYANNLSRQGFDYSELSQYGGMNRAENNSYSYMSYGGLQNKISLALNANYDIEKKLKTNLMYTFEQQTDYVNNKGISSNFYESITEIASNSDNSTYKNDAHRIRAFIRYTPDTTARISLESNVELGQNNNQYHGNSNTLRDDETQVREGENHNNSERSNNRYRYNFYAEKKFPRSKMLLSLTHSLENRVSQNDNEQNSFNRYYLFSDSTVNQGVLTWGNTNEMRIGNTVNLQIPIREEINWDWYTRYNWELKRNLESIDSKINADEYTSRDDVANNKQGRFGFLYLGTKANASLFKKKLKISLGVEWLDLRRDYHYYGKTADLNDNLNYWLPNVSLNYRGMTLSYAKYVRLPSFYQLIAVNSNLYPTSLTIASPYFNNQMEDNFSLRYYNWFNSIKLNVNASIGYVVNDYSIGSKRSYNVNSSESVYERYQAPGTDNLFANIHLMKRFTQSKSWNVSLTVSGFGSSNVSFNTVNGEENKARSFYGNLTNTLNVTYKNKVTVIPTYGIQMNTVNNARQTVNFRDITNVSHSIGAVFRLDDIKSFRLETAYTVKNQPQSLRNDRTNLHIVNASLYYPIMQRKGELKFTAFDILNQNQNIWMGGYGNTNYYQEQLTLRQYFMLGVVYKFLATPTK</sequence>
<dbReference type="InterPro" id="IPR008969">
    <property type="entry name" value="CarboxyPept-like_regulatory"/>
</dbReference>
<feature type="compositionally biased region" description="Basic and acidic residues" evidence="1">
    <location>
        <begin position="405"/>
        <end position="425"/>
    </location>
</feature>
<feature type="signal peptide" evidence="2">
    <location>
        <begin position="1"/>
        <end position="19"/>
    </location>
</feature>
<evidence type="ECO:0000256" key="2">
    <source>
        <dbReference type="SAM" id="SignalP"/>
    </source>
</evidence>
<feature type="chain" id="PRO_5046344556" evidence="2">
    <location>
        <begin position="20"/>
        <end position="898"/>
    </location>
</feature>
<keyword evidence="2" id="KW-0732">Signal</keyword>
<dbReference type="Proteomes" id="UP000597338">
    <property type="component" value="Unassembled WGS sequence"/>
</dbReference>
<evidence type="ECO:0000313" key="3">
    <source>
        <dbReference type="EMBL" id="GGC35377.1"/>
    </source>
</evidence>
<dbReference type="SUPFAM" id="SSF49464">
    <property type="entry name" value="Carboxypeptidase regulatory domain-like"/>
    <property type="match status" value="1"/>
</dbReference>
<feature type="compositionally biased region" description="Polar residues" evidence="1">
    <location>
        <begin position="392"/>
        <end position="404"/>
    </location>
</feature>
<accession>A0ABQ1M631</accession>
<keyword evidence="3" id="KW-0176">Collagen</keyword>
<gene>
    <name evidence="3" type="ORF">GCM10011386_29400</name>
</gene>
<dbReference type="EMBL" id="BMIK01000010">
    <property type="protein sequence ID" value="GGC35377.1"/>
    <property type="molecule type" value="Genomic_DNA"/>
</dbReference>
<proteinExistence type="predicted"/>
<reference evidence="4" key="1">
    <citation type="journal article" date="2019" name="Int. J. Syst. Evol. Microbiol.">
        <title>The Global Catalogue of Microorganisms (GCM) 10K type strain sequencing project: providing services to taxonomists for standard genome sequencing and annotation.</title>
        <authorList>
            <consortium name="The Broad Institute Genomics Platform"/>
            <consortium name="The Broad Institute Genome Sequencing Center for Infectious Disease"/>
            <person name="Wu L."/>
            <person name="Ma J."/>
        </authorList>
    </citation>
    <scope>NUCLEOTIDE SEQUENCE [LARGE SCALE GENOMIC DNA]</scope>
    <source>
        <strain evidence="4">CGMCC 1.15342</strain>
    </source>
</reference>
<keyword evidence="4" id="KW-1185">Reference proteome</keyword>
<organism evidence="3 4">
    <name type="scientific">Parapedobacter defluvii</name>
    <dbReference type="NCBI Taxonomy" id="2045106"/>
    <lineage>
        <taxon>Bacteria</taxon>
        <taxon>Pseudomonadati</taxon>
        <taxon>Bacteroidota</taxon>
        <taxon>Sphingobacteriia</taxon>
        <taxon>Sphingobacteriales</taxon>
        <taxon>Sphingobacteriaceae</taxon>
        <taxon>Parapedobacter</taxon>
    </lineage>
</organism>
<protein>
    <submittedName>
        <fullName evidence="3">Collagen-binding protein</fullName>
    </submittedName>
</protein>
<evidence type="ECO:0000313" key="4">
    <source>
        <dbReference type="Proteomes" id="UP000597338"/>
    </source>
</evidence>
<comment type="caution">
    <text evidence="3">The sequence shown here is derived from an EMBL/GenBank/DDBJ whole genome shotgun (WGS) entry which is preliminary data.</text>
</comment>
<name>A0ABQ1M631_9SPHI</name>